<name>A0AAV4BTL3_9GAST</name>
<dbReference type="EMBL" id="BLXT01005430">
    <property type="protein sequence ID" value="GFO22640.1"/>
    <property type="molecule type" value="Genomic_DNA"/>
</dbReference>
<keyword evidence="1" id="KW-0732">Signal</keyword>
<dbReference type="Proteomes" id="UP000735302">
    <property type="component" value="Unassembled WGS sequence"/>
</dbReference>
<gene>
    <name evidence="2" type="ORF">PoB_004914500</name>
</gene>
<evidence type="ECO:0000313" key="3">
    <source>
        <dbReference type="Proteomes" id="UP000735302"/>
    </source>
</evidence>
<sequence length="156" mass="18043">MSSLVYIAVICVLLCTAFSGLDGIPGKYCKGKGKLYPLGHTFQYIKNWKCPTWICNNGYWKVHKTGRVCAPNTASQCRWTRACYRANRSRCSREQCSETFNYSMETIYMQGTKHKKEKRPTKIRDVAGNHPTQDRYIRVTHLRVRDNAPAHCDRET</sequence>
<comment type="caution">
    <text evidence="2">The sequence shown here is derived from an EMBL/GenBank/DDBJ whole genome shotgun (WGS) entry which is preliminary data.</text>
</comment>
<feature type="chain" id="PRO_5043786149" evidence="1">
    <location>
        <begin position="24"/>
        <end position="156"/>
    </location>
</feature>
<reference evidence="2 3" key="1">
    <citation type="journal article" date="2021" name="Elife">
        <title>Chloroplast acquisition without the gene transfer in kleptoplastic sea slugs, Plakobranchus ocellatus.</title>
        <authorList>
            <person name="Maeda T."/>
            <person name="Takahashi S."/>
            <person name="Yoshida T."/>
            <person name="Shimamura S."/>
            <person name="Takaki Y."/>
            <person name="Nagai Y."/>
            <person name="Toyoda A."/>
            <person name="Suzuki Y."/>
            <person name="Arimoto A."/>
            <person name="Ishii H."/>
            <person name="Satoh N."/>
            <person name="Nishiyama T."/>
            <person name="Hasebe M."/>
            <person name="Maruyama T."/>
            <person name="Minagawa J."/>
            <person name="Obokata J."/>
            <person name="Shigenobu S."/>
        </authorList>
    </citation>
    <scope>NUCLEOTIDE SEQUENCE [LARGE SCALE GENOMIC DNA]</scope>
</reference>
<accession>A0AAV4BTL3</accession>
<protein>
    <submittedName>
        <fullName evidence="2">Uncharacterized protein</fullName>
    </submittedName>
</protein>
<proteinExistence type="predicted"/>
<organism evidence="2 3">
    <name type="scientific">Plakobranchus ocellatus</name>
    <dbReference type="NCBI Taxonomy" id="259542"/>
    <lineage>
        <taxon>Eukaryota</taxon>
        <taxon>Metazoa</taxon>
        <taxon>Spiralia</taxon>
        <taxon>Lophotrochozoa</taxon>
        <taxon>Mollusca</taxon>
        <taxon>Gastropoda</taxon>
        <taxon>Heterobranchia</taxon>
        <taxon>Euthyneura</taxon>
        <taxon>Panpulmonata</taxon>
        <taxon>Sacoglossa</taxon>
        <taxon>Placobranchoidea</taxon>
        <taxon>Plakobranchidae</taxon>
        <taxon>Plakobranchus</taxon>
    </lineage>
</organism>
<keyword evidence="3" id="KW-1185">Reference proteome</keyword>
<dbReference type="AlphaFoldDB" id="A0AAV4BTL3"/>
<evidence type="ECO:0000313" key="2">
    <source>
        <dbReference type="EMBL" id="GFO22640.1"/>
    </source>
</evidence>
<feature type="signal peptide" evidence="1">
    <location>
        <begin position="1"/>
        <end position="23"/>
    </location>
</feature>
<evidence type="ECO:0000256" key="1">
    <source>
        <dbReference type="SAM" id="SignalP"/>
    </source>
</evidence>